<name>B3S8E2_TRIAD</name>
<dbReference type="Gene3D" id="1.10.533.10">
    <property type="entry name" value="Death Domain, Fas"/>
    <property type="match status" value="1"/>
</dbReference>
<dbReference type="PROSITE" id="PS50017">
    <property type="entry name" value="DEATH_DOMAIN"/>
    <property type="match status" value="1"/>
</dbReference>
<dbReference type="HOGENOM" id="CLU_565433_0_0_1"/>
<dbReference type="GeneID" id="6757723"/>
<dbReference type="EMBL" id="DS985256">
    <property type="protein sequence ID" value="EDV20942.1"/>
    <property type="molecule type" value="Genomic_DNA"/>
</dbReference>
<dbReference type="AlphaFoldDB" id="B3S8E2"/>
<evidence type="ECO:0000313" key="3">
    <source>
        <dbReference type="Proteomes" id="UP000009022"/>
    </source>
</evidence>
<feature type="domain" description="Death" evidence="1">
    <location>
        <begin position="390"/>
        <end position="472"/>
    </location>
</feature>
<proteinExistence type="predicted"/>
<sequence length="483" mass="55810">MAASTCNSLRHGRSSDDLNHLQLEFANLMMGFLLDALIAYEKEFFGDDNHPETCQKFKRWCDNIRLLEPIPDVLDSIPILGPFAKVMVKFATNVTVNELEKQSVEKHMEKVRHVRSFINRWLKDLHTIIAMTTCQIFHLYQQQFHLLKTTNVYECDTMSDEDKLSNLALQATCRIFNYIHNKVIENTSIQVNDINDVKTVFVHGIIYGKSDEDDPFLNLCKDSVLYTFFDNVGIAIRHDDDNFYFYTRPRNKSVATYLFGYRLLTINEQDTGPTALGYTKADNPERYNKAKISRLRDRQSFKFDNVTSDYSSSSCAIVCSIASQLMANIPQVSMENHHQRRSNTIKKLIQSHRYKYINLHQQQQPENQDTENIKLLEQSPEDQRNNIDDPRPVMPYIAREIGGDWQKLIAALDFAIDTQSIFLEMRSIYQQASSSLKEWYEKHGDNATIGRLIEALHEIAREDLVLGVKNKLANLNGDNDGMV</sequence>
<dbReference type="KEGG" id="tad:TRIADDRAFT_60508"/>
<evidence type="ECO:0000259" key="1">
    <source>
        <dbReference type="PROSITE" id="PS50017"/>
    </source>
</evidence>
<dbReference type="InterPro" id="IPR011029">
    <property type="entry name" value="DEATH-like_dom_sf"/>
</dbReference>
<dbReference type="RefSeq" id="XP_002116586.1">
    <property type="nucleotide sequence ID" value="XM_002116550.1"/>
</dbReference>
<dbReference type="InParanoid" id="B3S8E2"/>
<gene>
    <name evidence="2" type="ORF">TRIADDRAFT_60508</name>
</gene>
<dbReference type="SMART" id="SM00005">
    <property type="entry name" value="DEATH"/>
    <property type="match status" value="1"/>
</dbReference>
<evidence type="ECO:0000313" key="2">
    <source>
        <dbReference type="EMBL" id="EDV20942.1"/>
    </source>
</evidence>
<accession>B3S8E2</accession>
<organism evidence="2 3">
    <name type="scientific">Trichoplax adhaerens</name>
    <name type="common">Trichoplax reptans</name>
    <dbReference type="NCBI Taxonomy" id="10228"/>
    <lineage>
        <taxon>Eukaryota</taxon>
        <taxon>Metazoa</taxon>
        <taxon>Placozoa</taxon>
        <taxon>Uniplacotomia</taxon>
        <taxon>Trichoplacea</taxon>
        <taxon>Trichoplacidae</taxon>
        <taxon>Trichoplax</taxon>
    </lineage>
</organism>
<protein>
    <recommendedName>
        <fullName evidence="1">Death domain-containing protein</fullName>
    </recommendedName>
</protein>
<dbReference type="CTD" id="6757723"/>
<dbReference type="InterPro" id="IPR000488">
    <property type="entry name" value="Death_dom"/>
</dbReference>
<dbReference type="Pfam" id="PF00531">
    <property type="entry name" value="Death"/>
    <property type="match status" value="1"/>
</dbReference>
<dbReference type="SUPFAM" id="SSF47986">
    <property type="entry name" value="DEATH domain"/>
    <property type="match status" value="1"/>
</dbReference>
<dbReference type="GO" id="GO:0007165">
    <property type="term" value="P:signal transduction"/>
    <property type="evidence" value="ECO:0007669"/>
    <property type="project" value="InterPro"/>
</dbReference>
<keyword evidence="3" id="KW-1185">Reference proteome</keyword>
<dbReference type="CDD" id="cd01670">
    <property type="entry name" value="Death"/>
    <property type="match status" value="1"/>
</dbReference>
<dbReference type="Proteomes" id="UP000009022">
    <property type="component" value="Unassembled WGS sequence"/>
</dbReference>
<reference evidence="2 3" key="1">
    <citation type="journal article" date="2008" name="Nature">
        <title>The Trichoplax genome and the nature of placozoans.</title>
        <authorList>
            <person name="Srivastava M."/>
            <person name="Begovic E."/>
            <person name="Chapman J."/>
            <person name="Putnam N.H."/>
            <person name="Hellsten U."/>
            <person name="Kawashima T."/>
            <person name="Kuo A."/>
            <person name="Mitros T."/>
            <person name="Salamov A."/>
            <person name="Carpenter M.L."/>
            <person name="Signorovitch A.Y."/>
            <person name="Moreno M.A."/>
            <person name="Kamm K."/>
            <person name="Grimwood J."/>
            <person name="Schmutz J."/>
            <person name="Shapiro H."/>
            <person name="Grigoriev I.V."/>
            <person name="Buss L.W."/>
            <person name="Schierwater B."/>
            <person name="Dellaporta S.L."/>
            <person name="Rokhsar D.S."/>
        </authorList>
    </citation>
    <scope>NUCLEOTIDE SEQUENCE [LARGE SCALE GENOMIC DNA]</scope>
    <source>
        <strain evidence="2 3">Grell-BS-1999</strain>
    </source>
</reference>